<feature type="binding site" evidence="6">
    <location>
        <position position="44"/>
    </location>
    <ligand>
        <name>GMP</name>
        <dbReference type="ChEBI" id="CHEBI:58115"/>
    </ligand>
</feature>
<sequence length="531" mass="60977">MTLEKNLPVKLAASVPKHVTGERDVFCNRELSMKQIKAVGFDMDYTLAQYFPAFDLLAFEGAKEKLVHKLGYPSQVLEFDYDPNYFTRGLVIDKQRGNIIKMDRHKYVRVAYHGFQKMSSEERKSMYHASFSLTPSFAGSNFVNMDTLFSLVDCVLFAHLVDLKDKHPDLLPQPYEKLFSDVRQCVDLCHRDGVIKDRVAEDPARYIMPDTQLLPMLRRLKAEGIQTFLLTNSLWDYTAVVMSFLYEQGGGGSEPGERDDPQGWMDLFDLIIVGACKPGFLLDPFLSLFRVNTAENTLTNTDGVLGEPEAFLAQGKVFQGGNWQHLHELLRLSSGDQLLYVGDHMFSDILRSKRTLGWRTCLIVPELENEIATHNRHSELRDFINELRALQYDLDEWADLLRDQVRHRGEGDEEGLEHLQMELSLLVADQRKLKEILRQEGLKFHHLFHPAWGQLFKSGYQDSRFAQQVSIYACLYTSRASNLSFMSAQRSFRPVRDLAAHDQLLESGDRLISLEQLRNKLLMGHPGDYQS</sequence>
<evidence type="ECO:0000256" key="5">
    <source>
        <dbReference type="PIRSR" id="PIRSR017434-1"/>
    </source>
</evidence>
<comment type="caution">
    <text evidence="7">The sequence shown here is derived from an EMBL/GenBank/DDBJ whole genome shotgun (WGS) entry which is preliminary data.</text>
</comment>
<dbReference type="NCBIfam" id="TIGR02244">
    <property type="entry name" value="HAD-IG-Ncltidse"/>
    <property type="match status" value="1"/>
</dbReference>
<dbReference type="AlphaFoldDB" id="A0A835Z4H4"/>
<dbReference type="SUPFAM" id="SSF56784">
    <property type="entry name" value="HAD-like"/>
    <property type="match status" value="1"/>
</dbReference>
<dbReference type="PIRSF" id="PIRSF017434">
    <property type="entry name" value="Purine_5'-nucleotidase"/>
    <property type="match status" value="1"/>
</dbReference>
<dbReference type="Proteomes" id="UP000664859">
    <property type="component" value="Unassembled WGS sequence"/>
</dbReference>
<keyword evidence="2 6" id="KW-0479">Metal-binding</keyword>
<dbReference type="InterPro" id="IPR008380">
    <property type="entry name" value="HAD-SF_hydro_IG_5-nucl"/>
</dbReference>
<dbReference type="PANTHER" id="PTHR12103:SF15">
    <property type="entry name" value="CYTOSOLIC PURINE 5'-NUCLEOTIDASE"/>
    <property type="match status" value="1"/>
</dbReference>
<evidence type="ECO:0000313" key="7">
    <source>
        <dbReference type="EMBL" id="KAG5184865.1"/>
    </source>
</evidence>
<dbReference type="Gene3D" id="3.40.50.1000">
    <property type="entry name" value="HAD superfamily/HAD-like"/>
    <property type="match status" value="1"/>
</dbReference>
<dbReference type="InterPro" id="IPR016695">
    <property type="entry name" value="Pur_nucleotidase"/>
</dbReference>
<comment type="similarity">
    <text evidence="1">Belongs to the 5'(3')-deoxyribonucleotidase family.</text>
</comment>
<evidence type="ECO:0000256" key="6">
    <source>
        <dbReference type="PIRSR" id="PIRSR017434-2"/>
    </source>
</evidence>
<keyword evidence="3" id="KW-0378">Hydrolase</keyword>
<keyword evidence="4 6" id="KW-0460">Magnesium</keyword>
<name>A0A835Z4H4_9STRA</name>
<feature type="binding site" evidence="6">
    <location>
        <position position="42"/>
    </location>
    <ligand>
        <name>Mg(2+)</name>
        <dbReference type="ChEBI" id="CHEBI:18420"/>
    </ligand>
</feature>
<dbReference type="InterPro" id="IPR036412">
    <property type="entry name" value="HAD-like_sf"/>
</dbReference>
<dbReference type="PANTHER" id="PTHR12103">
    <property type="entry name" value="5'-NUCLEOTIDASE DOMAIN-CONTAINING"/>
    <property type="match status" value="1"/>
</dbReference>
<comment type="cofactor">
    <cofactor evidence="6">
        <name>Mg(2+)</name>
        <dbReference type="ChEBI" id="CHEBI:18420"/>
    </cofactor>
    <text evidence="6">Binds 1 Mg(2+) ion per subunit.</text>
</comment>
<dbReference type="GO" id="GO:0046872">
    <property type="term" value="F:metal ion binding"/>
    <property type="evidence" value="ECO:0007669"/>
    <property type="project" value="UniProtKB-KW"/>
</dbReference>
<gene>
    <name evidence="7" type="ORF">JKP88DRAFT_208112</name>
</gene>
<evidence type="ECO:0000256" key="2">
    <source>
        <dbReference type="ARBA" id="ARBA00022723"/>
    </source>
</evidence>
<feature type="active site" description="Nucleophile" evidence="5">
    <location>
        <position position="42"/>
    </location>
</feature>
<organism evidence="7 8">
    <name type="scientific">Tribonema minus</name>
    <dbReference type="NCBI Taxonomy" id="303371"/>
    <lineage>
        <taxon>Eukaryota</taxon>
        <taxon>Sar</taxon>
        <taxon>Stramenopiles</taxon>
        <taxon>Ochrophyta</taxon>
        <taxon>PX clade</taxon>
        <taxon>Xanthophyceae</taxon>
        <taxon>Tribonematales</taxon>
        <taxon>Tribonemataceae</taxon>
        <taxon>Tribonema</taxon>
    </lineage>
</organism>
<evidence type="ECO:0000313" key="8">
    <source>
        <dbReference type="Proteomes" id="UP000664859"/>
    </source>
</evidence>
<proteinExistence type="inferred from homology"/>
<protein>
    <submittedName>
        <fullName evidence="7">5'-nucleotidase</fullName>
    </submittedName>
</protein>
<dbReference type="GO" id="GO:0008253">
    <property type="term" value="F:5'-nucleotidase activity"/>
    <property type="evidence" value="ECO:0007669"/>
    <property type="project" value="TreeGrafter"/>
</dbReference>
<accession>A0A835Z4H4</accession>
<reference evidence="7" key="1">
    <citation type="submission" date="2021-02" db="EMBL/GenBank/DDBJ databases">
        <title>First Annotated Genome of the Yellow-green Alga Tribonema minus.</title>
        <authorList>
            <person name="Mahan K.M."/>
        </authorList>
    </citation>
    <scope>NUCLEOTIDE SEQUENCE</scope>
    <source>
        <strain evidence="7">UTEX B ZZ1240</strain>
    </source>
</reference>
<dbReference type="InterPro" id="IPR023214">
    <property type="entry name" value="HAD_sf"/>
</dbReference>
<dbReference type="OrthoDB" id="10252832at2759"/>
<evidence type="ECO:0000256" key="4">
    <source>
        <dbReference type="ARBA" id="ARBA00022842"/>
    </source>
</evidence>
<feature type="active site" description="Proton donor" evidence="5">
    <location>
        <position position="44"/>
    </location>
</feature>
<evidence type="ECO:0000256" key="1">
    <source>
        <dbReference type="ARBA" id="ARBA00009589"/>
    </source>
</evidence>
<feature type="binding site" evidence="6">
    <location>
        <position position="343"/>
    </location>
    <ligand>
        <name>Mg(2+)</name>
        <dbReference type="ChEBI" id="CHEBI:18420"/>
    </ligand>
</feature>
<dbReference type="EMBL" id="JAFCMP010000147">
    <property type="protein sequence ID" value="KAG5184865.1"/>
    <property type="molecule type" value="Genomic_DNA"/>
</dbReference>
<dbReference type="Pfam" id="PF05761">
    <property type="entry name" value="5_nucleotid"/>
    <property type="match status" value="1"/>
</dbReference>
<keyword evidence="8" id="KW-1185">Reference proteome</keyword>
<evidence type="ECO:0000256" key="3">
    <source>
        <dbReference type="ARBA" id="ARBA00022801"/>
    </source>
</evidence>